<dbReference type="RefSeq" id="WP_006523719.1">
    <property type="nucleotide sequence ID" value="NC_021184.1"/>
</dbReference>
<feature type="binding site" evidence="8">
    <location>
        <position position="233"/>
    </location>
    <ligand>
        <name>a divalent metal cation</name>
        <dbReference type="ChEBI" id="CHEBI:60240"/>
    </ligand>
</feature>
<dbReference type="InterPro" id="IPR045865">
    <property type="entry name" value="ACT-like_dom_sf"/>
</dbReference>
<dbReference type="EMBL" id="CP003273">
    <property type="protein sequence ID" value="AGL00704.1"/>
    <property type="molecule type" value="Genomic_DNA"/>
</dbReference>
<dbReference type="PROSITE" id="PS51671">
    <property type="entry name" value="ACT"/>
    <property type="match status" value="1"/>
</dbReference>
<dbReference type="CDD" id="cd05311">
    <property type="entry name" value="NAD_bind_2_malic_enz"/>
    <property type="match status" value="1"/>
</dbReference>
<evidence type="ECO:0000256" key="9">
    <source>
        <dbReference type="RuleBase" id="RU003427"/>
    </source>
</evidence>
<comment type="similarity">
    <text evidence="2 9">Belongs to the malic enzymes family.</text>
</comment>
<keyword evidence="12" id="KW-1185">Reference proteome</keyword>
<dbReference type="PANTHER" id="PTHR43237">
    <property type="entry name" value="NADP-DEPENDENT MALIC ENZYME"/>
    <property type="match status" value="1"/>
</dbReference>
<organism evidence="11 12">
    <name type="scientific">Desulfoscipio gibsoniae DSM 7213</name>
    <dbReference type="NCBI Taxonomy" id="767817"/>
    <lineage>
        <taxon>Bacteria</taxon>
        <taxon>Bacillati</taxon>
        <taxon>Bacillota</taxon>
        <taxon>Clostridia</taxon>
        <taxon>Eubacteriales</taxon>
        <taxon>Desulfallaceae</taxon>
        <taxon>Desulfoscipio</taxon>
    </lineage>
</organism>
<dbReference type="Pfam" id="PF00390">
    <property type="entry name" value="malic"/>
    <property type="match status" value="1"/>
</dbReference>
<dbReference type="PIRSF" id="PIRSF000106">
    <property type="entry name" value="ME"/>
    <property type="match status" value="1"/>
</dbReference>
<proteinExistence type="inferred from homology"/>
<dbReference type="AlphaFoldDB" id="R4KDP5"/>
<evidence type="ECO:0000256" key="1">
    <source>
        <dbReference type="ARBA" id="ARBA00001936"/>
    </source>
</evidence>
<dbReference type="Gene3D" id="3.40.50.720">
    <property type="entry name" value="NAD(P)-binding Rossmann-like Domain"/>
    <property type="match status" value="1"/>
</dbReference>
<comment type="pathway">
    <text evidence="5">Amino-acid biosynthesis.</text>
</comment>
<evidence type="ECO:0000256" key="4">
    <source>
        <dbReference type="ARBA" id="ARBA00023002"/>
    </source>
</evidence>
<feature type="binding site" evidence="7">
    <location>
        <position position="388"/>
    </location>
    <ligand>
        <name>(S)-malate</name>
        <dbReference type="ChEBI" id="CHEBI:15589"/>
    </ligand>
</feature>
<comment type="cofactor">
    <cofactor evidence="8">
        <name>Mg(2+)</name>
        <dbReference type="ChEBI" id="CHEBI:18420"/>
    </cofactor>
    <cofactor evidence="8">
        <name>Mn(2+)</name>
        <dbReference type="ChEBI" id="CHEBI:29035"/>
    </cofactor>
    <text evidence="8">Divalent metal cations. Prefers magnesium or manganese.</text>
</comment>
<evidence type="ECO:0000256" key="8">
    <source>
        <dbReference type="PIRSR" id="PIRSR000106-3"/>
    </source>
</evidence>
<sequence length="480" mass="51824">MVMSLNITIRLKLANQPGTLVRVLAVIADEGGNLGSIDLVSAAPDHMVRELMVWFYERENLAGLINALEEIPGVQIVQVADRVFTKHLGGKIEIKAKREIHGREDLALVYTPGVARVSQAIEGDPEMAYRLTMKGNFVAIVTDGSAVLGLGNIGPQAALPVMEGKAILFKKFAGIDALPLCLNVHGTKEIIDTVIACAPTFGGINLEDIAAPQCFAIEEELSRLLDIPVFHDDQHGTAIVTVAGLLNALRVVDKRIDKVKIVVSGAGAAGVAISKMLLSTGARDIVVCDRKGAIVRDDMPEIDSKKWLARHTNERCVHGSLQEVIEGADVIIGVSGPGLLHRDDILRMKEKPIIFALANPEPEVDPKEILDVAGVIATGRSDFPNQINNVLAFPGVFRGALDCHARMINDEMCLAAAHVLADLVTPEQLSPEYIIPSVFNEDVCPAVSRAVQQAARNTGVSRRYLYEENEQGKLLNFMAT</sequence>
<dbReference type="InterPro" id="IPR036291">
    <property type="entry name" value="NAD(P)-bd_dom_sf"/>
</dbReference>
<evidence type="ECO:0000313" key="12">
    <source>
        <dbReference type="Proteomes" id="UP000013520"/>
    </source>
</evidence>
<feature type="binding site" evidence="8">
    <location>
        <position position="208"/>
    </location>
    <ligand>
        <name>a divalent metal cation</name>
        <dbReference type="ChEBI" id="CHEBI:60240"/>
    </ligand>
</feature>
<dbReference type="InterPro" id="IPR046346">
    <property type="entry name" value="Aminoacid_DH-like_N_sf"/>
</dbReference>
<dbReference type="Gene3D" id="3.40.50.10380">
    <property type="entry name" value="Malic enzyme, N-terminal domain"/>
    <property type="match status" value="1"/>
</dbReference>
<accession>R4KDP5</accession>
<dbReference type="SUPFAM" id="SSF53223">
    <property type="entry name" value="Aminoacid dehydrogenase-like, N-terminal domain"/>
    <property type="match status" value="1"/>
</dbReference>
<dbReference type="GO" id="GO:0016616">
    <property type="term" value="F:oxidoreductase activity, acting on the CH-OH group of donors, NAD or NADP as acceptor"/>
    <property type="evidence" value="ECO:0007669"/>
    <property type="project" value="InterPro"/>
</dbReference>
<dbReference type="SUPFAM" id="SSF51735">
    <property type="entry name" value="NAD(P)-binding Rossmann-fold domains"/>
    <property type="match status" value="1"/>
</dbReference>
<dbReference type="eggNOG" id="COG0281">
    <property type="taxonomic scope" value="Bacteria"/>
</dbReference>
<feature type="active site" description="Proton acceptor" evidence="6">
    <location>
        <position position="165"/>
    </location>
</feature>
<dbReference type="InterPro" id="IPR045213">
    <property type="entry name" value="Malic_NAD-bd_bact_type"/>
</dbReference>
<dbReference type="GO" id="GO:0051287">
    <property type="term" value="F:NAD binding"/>
    <property type="evidence" value="ECO:0007669"/>
    <property type="project" value="InterPro"/>
</dbReference>
<dbReference type="GO" id="GO:0046872">
    <property type="term" value="F:metal ion binding"/>
    <property type="evidence" value="ECO:0007669"/>
    <property type="project" value="UniProtKB-KW"/>
</dbReference>
<evidence type="ECO:0000256" key="6">
    <source>
        <dbReference type="PIRSR" id="PIRSR000106-1"/>
    </source>
</evidence>
<dbReference type="Pfam" id="PF03949">
    <property type="entry name" value="Malic_M"/>
    <property type="match status" value="1"/>
</dbReference>
<feature type="binding site" evidence="7">
    <location>
        <position position="359"/>
    </location>
    <ligand>
        <name>(S)-malate</name>
        <dbReference type="ChEBI" id="CHEBI:15589"/>
    </ligand>
</feature>
<dbReference type="FunFam" id="3.40.50.720:FF:000095">
    <property type="entry name" value="NADP-dependent malic enzyme"/>
    <property type="match status" value="1"/>
</dbReference>
<dbReference type="SMART" id="SM00919">
    <property type="entry name" value="Malic_M"/>
    <property type="match status" value="1"/>
</dbReference>
<dbReference type="PANTHER" id="PTHR43237:SF4">
    <property type="entry name" value="NADP-DEPENDENT MALIC ENZYME"/>
    <property type="match status" value="1"/>
</dbReference>
<dbReference type="PROSITE" id="PS00331">
    <property type="entry name" value="MALIC_ENZYMES"/>
    <property type="match status" value="1"/>
</dbReference>
<protein>
    <submittedName>
        <fullName evidence="11">Malic enzyme</fullName>
    </submittedName>
</protein>
<dbReference type="STRING" id="767817.Desgi_1181"/>
<evidence type="ECO:0000256" key="2">
    <source>
        <dbReference type="ARBA" id="ARBA00008785"/>
    </source>
</evidence>
<gene>
    <name evidence="11" type="ORF">Desgi_1181</name>
</gene>
<dbReference type="InterPro" id="IPR015884">
    <property type="entry name" value="Malic_enzyme_CS"/>
</dbReference>
<reference evidence="11 12" key="1">
    <citation type="submission" date="2012-01" db="EMBL/GenBank/DDBJ databases">
        <title>Complete sequence of Desulfotomaculum gibsoniae DSM 7213.</title>
        <authorList>
            <consortium name="US DOE Joint Genome Institute"/>
            <person name="Lucas S."/>
            <person name="Han J."/>
            <person name="Lapidus A."/>
            <person name="Cheng J.-F."/>
            <person name="Goodwin L."/>
            <person name="Pitluck S."/>
            <person name="Peters L."/>
            <person name="Ovchinnikova G."/>
            <person name="Teshima H."/>
            <person name="Detter J.C."/>
            <person name="Han C."/>
            <person name="Tapia R."/>
            <person name="Land M."/>
            <person name="Hauser L."/>
            <person name="Kyrpides N."/>
            <person name="Ivanova N."/>
            <person name="Pagani I."/>
            <person name="Parshina S."/>
            <person name="Plugge C."/>
            <person name="Muyzer G."/>
            <person name="Kuever J."/>
            <person name="Ivanova A."/>
            <person name="Nazina T."/>
            <person name="Klenk H.-P."/>
            <person name="Brambilla E."/>
            <person name="Spring S."/>
            <person name="Stams A.F."/>
            <person name="Woyke T."/>
        </authorList>
    </citation>
    <scope>NUCLEOTIDE SEQUENCE [LARGE SCALE GENOMIC DNA]</scope>
    <source>
        <strain evidence="11 12">DSM 7213</strain>
    </source>
</reference>
<keyword evidence="3 8" id="KW-0479">Metal-binding</keyword>
<feature type="domain" description="ACT" evidence="10">
    <location>
        <begin position="8"/>
        <end position="82"/>
    </location>
</feature>
<evidence type="ECO:0000313" key="11">
    <source>
        <dbReference type="EMBL" id="AGL00704.1"/>
    </source>
</evidence>
<evidence type="ECO:0000256" key="7">
    <source>
        <dbReference type="PIRSR" id="PIRSR000106-2"/>
    </source>
</evidence>
<feature type="active site" description="Proton donor" evidence="6">
    <location>
        <position position="110"/>
    </location>
</feature>
<dbReference type="SUPFAM" id="SSF55021">
    <property type="entry name" value="ACT-like"/>
    <property type="match status" value="1"/>
</dbReference>
<comment type="cofactor">
    <cofactor evidence="1">
        <name>Mn(2+)</name>
        <dbReference type="ChEBI" id="CHEBI:29035"/>
    </cofactor>
</comment>
<dbReference type="GO" id="GO:0004470">
    <property type="term" value="F:malic enzyme activity"/>
    <property type="evidence" value="ECO:0007669"/>
    <property type="project" value="InterPro"/>
</dbReference>
<dbReference type="KEGG" id="dgi:Desgi_1181"/>
<dbReference type="PRINTS" id="PR00072">
    <property type="entry name" value="MALOXRDTASE"/>
</dbReference>
<dbReference type="InterPro" id="IPR051674">
    <property type="entry name" value="Malate_Decarboxylase"/>
</dbReference>
<feature type="binding site" evidence="8">
    <location>
        <position position="207"/>
    </location>
    <ligand>
        <name>a divalent metal cation</name>
        <dbReference type="ChEBI" id="CHEBI:60240"/>
    </ligand>
</feature>
<dbReference type="OrthoDB" id="9805787at2"/>
<evidence type="ECO:0000256" key="3">
    <source>
        <dbReference type="ARBA" id="ARBA00022723"/>
    </source>
</evidence>
<name>R4KDP5_9FIRM</name>
<dbReference type="InterPro" id="IPR012301">
    <property type="entry name" value="Malic_N_dom"/>
</dbReference>
<dbReference type="Proteomes" id="UP000013520">
    <property type="component" value="Chromosome"/>
</dbReference>
<dbReference type="InterPro" id="IPR037062">
    <property type="entry name" value="Malic_N_dom_sf"/>
</dbReference>
<dbReference type="InterPro" id="IPR001891">
    <property type="entry name" value="Malic_OxRdtase"/>
</dbReference>
<evidence type="ECO:0000259" key="10">
    <source>
        <dbReference type="PROSITE" id="PS51671"/>
    </source>
</evidence>
<evidence type="ECO:0000256" key="5">
    <source>
        <dbReference type="ARBA" id="ARBA00029440"/>
    </source>
</evidence>
<dbReference type="InterPro" id="IPR012302">
    <property type="entry name" value="Malic_NAD-bd"/>
</dbReference>
<dbReference type="InterPro" id="IPR002912">
    <property type="entry name" value="ACT_dom"/>
</dbReference>
<keyword evidence="4" id="KW-0560">Oxidoreductase</keyword>
<dbReference type="SMART" id="SM01274">
    <property type="entry name" value="malic"/>
    <property type="match status" value="1"/>
</dbReference>
<dbReference type="HOGENOM" id="CLU_034446_2_1_9"/>